<organism evidence="2 3">
    <name type="scientific">Haematococcus lacustris</name>
    <name type="common">Green alga</name>
    <name type="synonym">Haematococcus pluvialis</name>
    <dbReference type="NCBI Taxonomy" id="44745"/>
    <lineage>
        <taxon>Eukaryota</taxon>
        <taxon>Viridiplantae</taxon>
        <taxon>Chlorophyta</taxon>
        <taxon>core chlorophytes</taxon>
        <taxon>Chlorophyceae</taxon>
        <taxon>CS clade</taxon>
        <taxon>Chlamydomonadales</taxon>
        <taxon>Haematococcaceae</taxon>
        <taxon>Haematococcus</taxon>
    </lineage>
</organism>
<evidence type="ECO:0000313" key="2">
    <source>
        <dbReference type="EMBL" id="GFH11772.1"/>
    </source>
</evidence>
<accession>A0A699Z8B0</accession>
<evidence type="ECO:0000256" key="1">
    <source>
        <dbReference type="SAM" id="MobiDB-lite"/>
    </source>
</evidence>
<dbReference type="EMBL" id="BLLF01000434">
    <property type="protein sequence ID" value="GFH11772.1"/>
    <property type="molecule type" value="Genomic_DNA"/>
</dbReference>
<sequence length="372" mass="40053">MPEAAQDNWAAGLSDARSVTTGDNGAKRPMRLVIWHECQSLGCAATYDCELCRHNPARRCTEHFRAKYLIRDSARAKCGGAVRVRVEVAGCDAETSTSPNLPCGTQVEVIVLKGGAEYEHLARGVGSPQPGLEEILSLAVHYDRALIRRDDSSDAPHRITVALEKNEYGNVLGCSLADLHFTTSSEVLLGGKAPVIRLLLLAVDRLGMPLPNVEYAVSEPFTVSTRRMKQAMKSDVPSLGDPVTKLLNVGRATASRLQDLSQLAVAEGLPEELSSITTVEAFQQLLDRVQANPVMEIMASPHPASRHIPPVEPVPGLSVQTTCRQLAVMGKESRAAAVARPSSLTPRYNRSSSEQSTSSRCTSSNSSLTSEC</sequence>
<protein>
    <submittedName>
        <fullName evidence="2">Uncharacterized protein</fullName>
    </submittedName>
</protein>
<feature type="region of interest" description="Disordered" evidence="1">
    <location>
        <begin position="1"/>
        <end position="23"/>
    </location>
</feature>
<reference evidence="2 3" key="1">
    <citation type="submission" date="2020-02" db="EMBL/GenBank/DDBJ databases">
        <title>Draft genome sequence of Haematococcus lacustris strain NIES-144.</title>
        <authorList>
            <person name="Morimoto D."/>
            <person name="Nakagawa S."/>
            <person name="Yoshida T."/>
            <person name="Sawayama S."/>
        </authorList>
    </citation>
    <scope>NUCLEOTIDE SEQUENCE [LARGE SCALE GENOMIC DNA]</scope>
    <source>
        <strain evidence="2 3">NIES-144</strain>
    </source>
</reference>
<comment type="caution">
    <text evidence="2">The sequence shown here is derived from an EMBL/GenBank/DDBJ whole genome shotgun (WGS) entry which is preliminary data.</text>
</comment>
<evidence type="ECO:0000313" key="3">
    <source>
        <dbReference type="Proteomes" id="UP000485058"/>
    </source>
</evidence>
<dbReference type="AlphaFoldDB" id="A0A699Z8B0"/>
<proteinExistence type="predicted"/>
<keyword evidence="3" id="KW-1185">Reference proteome</keyword>
<name>A0A699Z8B0_HAELA</name>
<feature type="region of interest" description="Disordered" evidence="1">
    <location>
        <begin position="332"/>
        <end position="372"/>
    </location>
</feature>
<feature type="compositionally biased region" description="Low complexity" evidence="1">
    <location>
        <begin position="351"/>
        <end position="372"/>
    </location>
</feature>
<gene>
    <name evidence="2" type="ORF">HaLaN_07328</name>
</gene>
<dbReference type="Proteomes" id="UP000485058">
    <property type="component" value="Unassembled WGS sequence"/>
</dbReference>